<feature type="region of interest" description="Disordered" evidence="1">
    <location>
        <begin position="19"/>
        <end position="46"/>
    </location>
</feature>
<feature type="signal peptide" evidence="2">
    <location>
        <begin position="1"/>
        <end position="16"/>
    </location>
</feature>
<dbReference type="Pfam" id="PF12079">
    <property type="entry name" value="DUF3558"/>
    <property type="match status" value="1"/>
</dbReference>
<evidence type="ECO:0000313" key="4">
    <source>
        <dbReference type="Proteomes" id="UP000199622"/>
    </source>
</evidence>
<evidence type="ECO:0000256" key="1">
    <source>
        <dbReference type="SAM" id="MobiDB-lite"/>
    </source>
</evidence>
<evidence type="ECO:0008006" key="5">
    <source>
        <dbReference type="Google" id="ProtNLM"/>
    </source>
</evidence>
<dbReference type="AlphaFoldDB" id="A0A1H4I5Z6"/>
<organism evidence="3 4">
    <name type="scientific">Amycolatopsis tolypomycina</name>
    <dbReference type="NCBI Taxonomy" id="208445"/>
    <lineage>
        <taxon>Bacteria</taxon>
        <taxon>Bacillati</taxon>
        <taxon>Actinomycetota</taxon>
        <taxon>Actinomycetes</taxon>
        <taxon>Pseudonocardiales</taxon>
        <taxon>Pseudonocardiaceae</taxon>
        <taxon>Amycolatopsis</taxon>
    </lineage>
</organism>
<feature type="compositionally biased region" description="Polar residues" evidence="1">
    <location>
        <begin position="30"/>
        <end position="43"/>
    </location>
</feature>
<dbReference type="OrthoDB" id="3678908at2"/>
<evidence type="ECO:0000256" key="2">
    <source>
        <dbReference type="SAM" id="SignalP"/>
    </source>
</evidence>
<reference evidence="4" key="1">
    <citation type="submission" date="2016-10" db="EMBL/GenBank/DDBJ databases">
        <authorList>
            <person name="Varghese N."/>
            <person name="Submissions S."/>
        </authorList>
    </citation>
    <scope>NUCLEOTIDE SEQUENCE [LARGE SCALE GENOMIC DNA]</scope>
    <source>
        <strain evidence="4">DSM 44544</strain>
    </source>
</reference>
<accession>A0A1H4I5Z6</accession>
<dbReference type="PROSITE" id="PS51257">
    <property type="entry name" value="PROKAR_LIPOPROTEIN"/>
    <property type="match status" value="1"/>
</dbReference>
<feature type="chain" id="PRO_5038860260" description="DUF3558 domain-containing protein" evidence="2">
    <location>
        <begin position="17"/>
        <end position="202"/>
    </location>
</feature>
<keyword evidence="4" id="KW-1185">Reference proteome</keyword>
<dbReference type="InterPro" id="IPR024520">
    <property type="entry name" value="DUF3558"/>
</dbReference>
<dbReference type="STRING" id="208445.SAMN04489727_0175"/>
<protein>
    <recommendedName>
        <fullName evidence="5">DUF3558 domain-containing protein</fullName>
    </recommendedName>
</protein>
<keyword evidence="2" id="KW-0732">Signal</keyword>
<proteinExistence type="predicted"/>
<sequence length="202" mass="21223">MRRTLVLISASLLTLAACTTPNKGTPAPAGTTQSQAPPASSTDGVPKVTNPIDTARFKQAPCDTLTRAQIAELLGSEATSTPDLNAQSGPTCRWNVPEVSQASVSVTYIKANTAGLTAIYAKRNTTFPFFQPMESINGYPTVAYGLVDERSDGRCAIALGTSDQEVIDVAIAQSEKNIGKSDPCAAAHNVVSKVLDNLRKVN</sequence>
<dbReference type="Proteomes" id="UP000199622">
    <property type="component" value="Unassembled WGS sequence"/>
</dbReference>
<name>A0A1H4I5Z6_9PSEU</name>
<evidence type="ECO:0000313" key="3">
    <source>
        <dbReference type="EMBL" id="SEB29519.1"/>
    </source>
</evidence>
<gene>
    <name evidence="3" type="ORF">SAMN04489727_0175</name>
</gene>
<dbReference type="RefSeq" id="WP_091303932.1">
    <property type="nucleotide sequence ID" value="NZ_FNSO01000001.1"/>
</dbReference>
<dbReference type="EMBL" id="FNSO01000001">
    <property type="protein sequence ID" value="SEB29519.1"/>
    <property type="molecule type" value="Genomic_DNA"/>
</dbReference>